<protein>
    <recommendedName>
        <fullName evidence="2">SGNH hydrolase-type esterase domain-containing protein</fullName>
    </recommendedName>
</protein>
<evidence type="ECO:0000313" key="4">
    <source>
        <dbReference type="Proteomes" id="UP001314263"/>
    </source>
</evidence>
<keyword evidence="1" id="KW-1133">Transmembrane helix</keyword>
<keyword evidence="1" id="KW-0472">Membrane</keyword>
<evidence type="ECO:0000256" key="1">
    <source>
        <dbReference type="SAM" id="Phobius"/>
    </source>
</evidence>
<evidence type="ECO:0000313" key="3">
    <source>
        <dbReference type="EMBL" id="CAK0785497.1"/>
    </source>
</evidence>
<dbReference type="Proteomes" id="UP001314263">
    <property type="component" value="Unassembled WGS sequence"/>
</dbReference>
<feature type="transmembrane region" description="Helical" evidence="1">
    <location>
        <begin position="12"/>
        <end position="34"/>
    </location>
</feature>
<comment type="caution">
    <text evidence="3">The sequence shown here is derived from an EMBL/GenBank/DDBJ whole genome shotgun (WGS) entry which is preliminary data.</text>
</comment>
<reference evidence="3 4" key="1">
    <citation type="submission" date="2023-10" db="EMBL/GenBank/DDBJ databases">
        <authorList>
            <person name="Maclean D."/>
            <person name="Macfadyen A."/>
        </authorList>
    </citation>
    <scope>NUCLEOTIDE SEQUENCE [LARGE SCALE GENOMIC DNA]</scope>
</reference>
<dbReference type="EMBL" id="CAUYUE010000012">
    <property type="protein sequence ID" value="CAK0785497.1"/>
    <property type="molecule type" value="Genomic_DNA"/>
</dbReference>
<feature type="domain" description="SGNH hydrolase-type esterase" evidence="2">
    <location>
        <begin position="104"/>
        <end position="304"/>
    </location>
</feature>
<dbReference type="InterPro" id="IPR013830">
    <property type="entry name" value="SGNH_hydro"/>
</dbReference>
<dbReference type="AlphaFoldDB" id="A0AAV1IFP6"/>
<dbReference type="Gene3D" id="3.40.50.1110">
    <property type="entry name" value="SGNH hydrolase"/>
    <property type="match status" value="1"/>
</dbReference>
<gene>
    <name evidence="3" type="ORF">CVIRNUC_008706</name>
</gene>
<accession>A0AAV1IFP6</accession>
<proteinExistence type="predicted"/>
<dbReference type="InterPro" id="IPR036514">
    <property type="entry name" value="SGNH_hydro_sf"/>
</dbReference>
<name>A0AAV1IFP6_9CHLO</name>
<dbReference type="Pfam" id="PF13472">
    <property type="entry name" value="Lipase_GDSL_2"/>
    <property type="match status" value="1"/>
</dbReference>
<dbReference type="SUPFAM" id="SSF52266">
    <property type="entry name" value="SGNH hydrolase"/>
    <property type="match status" value="1"/>
</dbReference>
<evidence type="ECO:0000259" key="2">
    <source>
        <dbReference type="Pfam" id="PF13472"/>
    </source>
</evidence>
<keyword evidence="1" id="KW-0812">Transmembrane</keyword>
<sequence>MAAAAALHTCSIGHSCKLLVATLMLLLAASAILLRNSKHRSAAHQLGRGFIAGTTQSGSQALPVVQGEPRKGRTPAEEQLWLQLHNMYVAEAQQLAQKGVDLVFYGDSITEAMRGTTMGYPNEKHAATPAVVQRHYGHIRMAALSLAGDTTLNLLWRVQNGEGPAFSPKVAVLLIGTNDLTNPVYALDTNNPIETGAIVAAGAVAAVQAMLRQSARMHVIMLAITPRGERFAFASAADKYSQPSRLSPAIAATNMQLKRAADGQERVTYVDCNAVLLKQGATSGMQIDPELMPDSLHPNAKGMDLYLDCLDQHLKPYLPVKRGLDVATSRPIGVPH</sequence>
<organism evidence="3 4">
    <name type="scientific">Coccomyxa viridis</name>
    <dbReference type="NCBI Taxonomy" id="1274662"/>
    <lineage>
        <taxon>Eukaryota</taxon>
        <taxon>Viridiplantae</taxon>
        <taxon>Chlorophyta</taxon>
        <taxon>core chlorophytes</taxon>
        <taxon>Trebouxiophyceae</taxon>
        <taxon>Trebouxiophyceae incertae sedis</taxon>
        <taxon>Coccomyxaceae</taxon>
        <taxon>Coccomyxa</taxon>
    </lineage>
</organism>
<keyword evidence="4" id="KW-1185">Reference proteome</keyword>